<reference evidence="2 3" key="1">
    <citation type="submission" date="2019-10" db="EMBL/GenBank/DDBJ databases">
        <title>Genome sequence of Azospirillum melinis.</title>
        <authorList>
            <person name="Ambrosini A."/>
            <person name="Sant'Anna F.H."/>
            <person name="Cassan F.D."/>
            <person name="Souza E.M."/>
            <person name="Passaglia L.M.P."/>
        </authorList>
    </citation>
    <scope>NUCLEOTIDE SEQUENCE [LARGE SCALE GENOMIC DNA]</scope>
    <source>
        <strain evidence="2 3">TMCY0552</strain>
    </source>
</reference>
<dbReference type="Proteomes" id="UP000605086">
    <property type="component" value="Unassembled WGS sequence"/>
</dbReference>
<gene>
    <name evidence="2" type="ORF">GBZ48_35705</name>
</gene>
<evidence type="ECO:0000256" key="1">
    <source>
        <dbReference type="SAM" id="MobiDB-lite"/>
    </source>
</evidence>
<evidence type="ECO:0000313" key="3">
    <source>
        <dbReference type="Proteomes" id="UP000605086"/>
    </source>
</evidence>
<evidence type="ECO:0000313" key="2">
    <source>
        <dbReference type="EMBL" id="NUB04540.1"/>
    </source>
</evidence>
<sequence length="127" mass="13049">MPRATASISSRKSCKVRILGFPDVFGVFNAAAGEALSVCAGRGDAAIAFAFARAGTRKRPCGSGLSGCPSPSPRLRRGSPPSPGAGEGDGRASARRQGACCPFAIPWQRLAPLLPPHPDPLPRGERG</sequence>
<comment type="caution">
    <text evidence="2">The sequence shown here is derived from an EMBL/GenBank/DDBJ whole genome shotgun (WGS) entry which is preliminary data.</text>
</comment>
<organism evidence="2 3">
    <name type="scientific">Azospirillum melinis</name>
    <dbReference type="NCBI Taxonomy" id="328839"/>
    <lineage>
        <taxon>Bacteria</taxon>
        <taxon>Pseudomonadati</taxon>
        <taxon>Pseudomonadota</taxon>
        <taxon>Alphaproteobacteria</taxon>
        <taxon>Rhodospirillales</taxon>
        <taxon>Azospirillaceae</taxon>
        <taxon>Azospirillum</taxon>
    </lineage>
</organism>
<feature type="region of interest" description="Disordered" evidence="1">
    <location>
        <begin position="57"/>
        <end position="96"/>
    </location>
</feature>
<accession>A0ABX2KUR1</accession>
<name>A0ABX2KUR1_9PROT</name>
<keyword evidence="3" id="KW-1185">Reference proteome</keyword>
<dbReference type="EMBL" id="WHOS01000130">
    <property type="protein sequence ID" value="NUB04540.1"/>
    <property type="molecule type" value="Genomic_DNA"/>
</dbReference>
<proteinExistence type="predicted"/>
<protein>
    <submittedName>
        <fullName evidence="2">Uncharacterized protein</fullName>
    </submittedName>
</protein>